<evidence type="ECO:0000256" key="1">
    <source>
        <dbReference type="ARBA" id="ARBA00008596"/>
    </source>
</evidence>
<organism evidence="5">
    <name type="scientific">Sesamum radiatum</name>
    <name type="common">Black benniseed</name>
    <dbReference type="NCBI Taxonomy" id="300843"/>
    <lineage>
        <taxon>Eukaryota</taxon>
        <taxon>Viridiplantae</taxon>
        <taxon>Streptophyta</taxon>
        <taxon>Embryophyta</taxon>
        <taxon>Tracheophyta</taxon>
        <taxon>Spermatophyta</taxon>
        <taxon>Magnoliopsida</taxon>
        <taxon>eudicotyledons</taxon>
        <taxon>Gunneridae</taxon>
        <taxon>Pentapetalae</taxon>
        <taxon>asterids</taxon>
        <taxon>lamiids</taxon>
        <taxon>Lamiales</taxon>
        <taxon>Pedaliaceae</taxon>
        <taxon>Sesamum</taxon>
    </lineage>
</organism>
<dbReference type="GO" id="GO:0022627">
    <property type="term" value="C:cytosolic small ribosomal subunit"/>
    <property type="evidence" value="ECO:0007669"/>
    <property type="project" value="TreeGrafter"/>
</dbReference>
<protein>
    <recommendedName>
        <fullName evidence="4">40S ribosomal protein S26</fullName>
    </recommendedName>
</protein>
<comment type="similarity">
    <text evidence="1 4">Belongs to the eukaryotic ribosomal protein eS26 family.</text>
</comment>
<keyword evidence="2 4" id="KW-0689">Ribosomal protein</keyword>
<dbReference type="PANTHER" id="PTHR12538">
    <property type="entry name" value="40S RIBOSOMAL PROTEIN S26"/>
    <property type="match status" value="1"/>
</dbReference>
<evidence type="ECO:0000313" key="5">
    <source>
        <dbReference type="EMBL" id="KAL0367191.1"/>
    </source>
</evidence>
<dbReference type="Gene3D" id="3.30.1740.20">
    <property type="entry name" value="Ribosomal protein S26e"/>
    <property type="match status" value="1"/>
</dbReference>
<evidence type="ECO:0000256" key="3">
    <source>
        <dbReference type="ARBA" id="ARBA00023274"/>
    </source>
</evidence>
<sequence length="108" mass="12299">YPIVNSIQMYLWPRLSKLEHSILAQPSLQDIQEKDDANLRDAMALAESHMLCASRLTLCVGRAYTLPKLYVKIQYRVSCAVHSEVVRVHSRTGRRIREPPQALHASMG</sequence>
<dbReference type="GO" id="GO:0003729">
    <property type="term" value="F:mRNA binding"/>
    <property type="evidence" value="ECO:0007669"/>
    <property type="project" value="TreeGrafter"/>
</dbReference>
<evidence type="ECO:0000256" key="4">
    <source>
        <dbReference type="RuleBase" id="RU363128"/>
    </source>
</evidence>
<evidence type="ECO:0000256" key="2">
    <source>
        <dbReference type="ARBA" id="ARBA00022980"/>
    </source>
</evidence>
<dbReference type="Pfam" id="PF01283">
    <property type="entry name" value="Ribosomal_S26e"/>
    <property type="match status" value="1"/>
</dbReference>
<comment type="caution">
    <text evidence="5">The sequence shown here is derived from an EMBL/GenBank/DDBJ whole genome shotgun (WGS) entry which is preliminary data.</text>
</comment>
<reference evidence="5" key="1">
    <citation type="submission" date="2020-06" db="EMBL/GenBank/DDBJ databases">
        <authorList>
            <person name="Li T."/>
            <person name="Hu X."/>
            <person name="Zhang T."/>
            <person name="Song X."/>
            <person name="Zhang H."/>
            <person name="Dai N."/>
            <person name="Sheng W."/>
            <person name="Hou X."/>
            <person name="Wei L."/>
        </authorList>
    </citation>
    <scope>NUCLEOTIDE SEQUENCE</scope>
    <source>
        <strain evidence="5">G02</strain>
        <tissue evidence="5">Leaf</tissue>
    </source>
</reference>
<dbReference type="GO" id="GO:0003735">
    <property type="term" value="F:structural constituent of ribosome"/>
    <property type="evidence" value="ECO:0007669"/>
    <property type="project" value="InterPro"/>
</dbReference>
<name>A0AAW2QH33_SESRA</name>
<dbReference type="InterPro" id="IPR038551">
    <property type="entry name" value="Ribosomal_eS26_sf"/>
</dbReference>
<dbReference type="GO" id="GO:0006412">
    <property type="term" value="P:translation"/>
    <property type="evidence" value="ECO:0007669"/>
    <property type="project" value="InterPro"/>
</dbReference>
<reference evidence="5" key="2">
    <citation type="journal article" date="2024" name="Plant">
        <title>Genomic evolution and insights into agronomic trait innovations of Sesamum species.</title>
        <authorList>
            <person name="Miao H."/>
            <person name="Wang L."/>
            <person name="Qu L."/>
            <person name="Liu H."/>
            <person name="Sun Y."/>
            <person name="Le M."/>
            <person name="Wang Q."/>
            <person name="Wei S."/>
            <person name="Zheng Y."/>
            <person name="Lin W."/>
            <person name="Duan Y."/>
            <person name="Cao H."/>
            <person name="Xiong S."/>
            <person name="Wang X."/>
            <person name="Wei L."/>
            <person name="Li C."/>
            <person name="Ma Q."/>
            <person name="Ju M."/>
            <person name="Zhao R."/>
            <person name="Li G."/>
            <person name="Mu C."/>
            <person name="Tian Q."/>
            <person name="Mei H."/>
            <person name="Zhang T."/>
            <person name="Gao T."/>
            <person name="Zhang H."/>
        </authorList>
    </citation>
    <scope>NUCLEOTIDE SEQUENCE</scope>
    <source>
        <strain evidence="5">G02</strain>
    </source>
</reference>
<proteinExistence type="inferred from homology"/>
<accession>A0AAW2QH33</accession>
<dbReference type="InterPro" id="IPR000892">
    <property type="entry name" value="Ribosomal_eS26"/>
</dbReference>
<dbReference type="AlphaFoldDB" id="A0AAW2QH33"/>
<feature type="non-terminal residue" evidence="5">
    <location>
        <position position="1"/>
    </location>
</feature>
<gene>
    <name evidence="5" type="ORF">Sradi_3609200</name>
</gene>
<keyword evidence="3 4" id="KW-0687">Ribonucleoprotein</keyword>
<dbReference type="PANTHER" id="PTHR12538:SF0">
    <property type="entry name" value="40S RIBOSOMAL PROTEIN S26"/>
    <property type="match status" value="1"/>
</dbReference>
<dbReference type="EMBL" id="JACGWJ010000015">
    <property type="protein sequence ID" value="KAL0367191.1"/>
    <property type="molecule type" value="Genomic_DNA"/>
</dbReference>